<dbReference type="AlphaFoldDB" id="A0A919IIM1"/>
<reference evidence="3" key="1">
    <citation type="submission" date="2021-01" db="EMBL/GenBank/DDBJ databases">
        <title>Whole genome shotgun sequence of Actinoplanes cyaneus NBRC 14990.</title>
        <authorList>
            <person name="Komaki H."/>
            <person name="Tamura T."/>
        </authorList>
    </citation>
    <scope>NUCLEOTIDE SEQUENCE</scope>
    <source>
        <strain evidence="3">NBRC 14990</strain>
    </source>
</reference>
<proteinExistence type="predicted"/>
<keyword evidence="2" id="KW-0732">Signal</keyword>
<evidence type="ECO:0000256" key="1">
    <source>
        <dbReference type="SAM" id="MobiDB-lite"/>
    </source>
</evidence>
<organism evidence="3 4">
    <name type="scientific">Actinoplanes cyaneus</name>
    <dbReference type="NCBI Taxonomy" id="52696"/>
    <lineage>
        <taxon>Bacteria</taxon>
        <taxon>Bacillati</taxon>
        <taxon>Actinomycetota</taxon>
        <taxon>Actinomycetes</taxon>
        <taxon>Micromonosporales</taxon>
        <taxon>Micromonosporaceae</taxon>
        <taxon>Actinoplanes</taxon>
    </lineage>
</organism>
<feature type="chain" id="PRO_5037985857" evidence="2">
    <location>
        <begin position="21"/>
        <end position="147"/>
    </location>
</feature>
<feature type="region of interest" description="Disordered" evidence="1">
    <location>
        <begin position="27"/>
        <end position="81"/>
    </location>
</feature>
<evidence type="ECO:0000313" key="3">
    <source>
        <dbReference type="EMBL" id="GID66153.1"/>
    </source>
</evidence>
<feature type="compositionally biased region" description="Low complexity" evidence="1">
    <location>
        <begin position="27"/>
        <end position="46"/>
    </location>
</feature>
<dbReference type="Proteomes" id="UP000619479">
    <property type="component" value="Unassembled WGS sequence"/>
</dbReference>
<dbReference type="PROSITE" id="PS51257">
    <property type="entry name" value="PROKAR_LIPOPROTEIN"/>
    <property type="match status" value="1"/>
</dbReference>
<protein>
    <submittedName>
        <fullName evidence="3">Uncharacterized protein</fullName>
    </submittedName>
</protein>
<gene>
    <name evidence="3" type="ORF">Acy02nite_40340</name>
</gene>
<comment type="caution">
    <text evidence="3">The sequence shown here is derived from an EMBL/GenBank/DDBJ whole genome shotgun (WGS) entry which is preliminary data.</text>
</comment>
<feature type="signal peptide" evidence="2">
    <location>
        <begin position="1"/>
        <end position="20"/>
    </location>
</feature>
<evidence type="ECO:0000256" key="2">
    <source>
        <dbReference type="SAM" id="SignalP"/>
    </source>
</evidence>
<accession>A0A919IIM1</accession>
<evidence type="ECO:0000313" key="4">
    <source>
        <dbReference type="Proteomes" id="UP000619479"/>
    </source>
</evidence>
<sequence length="147" mass="14469">MRHICMRKCLLVPGVLLALAACGSTPSPVPVVSSRVPASTGATVPTSSPPPAATPPSGSRRPEPSPGTSRGDPDNPVDRVGAPIVLTGTVGNAGGCVVLTVNGRRWALVGAAAARLAGGQTATVRGRPVPVPADCDAAAALAVDAVR</sequence>
<keyword evidence="4" id="KW-1185">Reference proteome</keyword>
<name>A0A919IIM1_9ACTN</name>
<dbReference type="EMBL" id="BOMH01000030">
    <property type="protein sequence ID" value="GID66153.1"/>
    <property type="molecule type" value="Genomic_DNA"/>
</dbReference>